<gene>
    <name evidence="3" type="ORF">OJ996_23910</name>
</gene>
<dbReference type="PRINTS" id="PR00081">
    <property type="entry name" value="GDHRDH"/>
</dbReference>
<name>A0ABT3G9Y0_9BACT</name>
<dbReference type="Pfam" id="PF00106">
    <property type="entry name" value="adh_short"/>
    <property type="match status" value="1"/>
</dbReference>
<proteinExistence type="inferred from homology"/>
<dbReference type="PROSITE" id="PS00061">
    <property type="entry name" value="ADH_SHORT"/>
    <property type="match status" value="1"/>
</dbReference>
<dbReference type="SUPFAM" id="SSF51735">
    <property type="entry name" value="NAD(P)-binding Rossmann-fold domains"/>
    <property type="match status" value="1"/>
</dbReference>
<dbReference type="Proteomes" id="UP001165653">
    <property type="component" value="Unassembled WGS sequence"/>
</dbReference>
<organism evidence="3 4">
    <name type="scientific">Luteolibacter rhizosphaerae</name>
    <dbReference type="NCBI Taxonomy" id="2989719"/>
    <lineage>
        <taxon>Bacteria</taxon>
        <taxon>Pseudomonadati</taxon>
        <taxon>Verrucomicrobiota</taxon>
        <taxon>Verrucomicrobiia</taxon>
        <taxon>Verrucomicrobiales</taxon>
        <taxon>Verrucomicrobiaceae</taxon>
        <taxon>Luteolibacter</taxon>
    </lineage>
</organism>
<dbReference type="InterPro" id="IPR002347">
    <property type="entry name" value="SDR_fam"/>
</dbReference>
<dbReference type="EMBL" id="JAPDDR010000017">
    <property type="protein sequence ID" value="MCW1916653.1"/>
    <property type="molecule type" value="Genomic_DNA"/>
</dbReference>
<protein>
    <submittedName>
        <fullName evidence="3">SDR family NAD(P)-dependent oxidoreductase</fullName>
    </submittedName>
</protein>
<reference evidence="3" key="1">
    <citation type="submission" date="2022-10" db="EMBL/GenBank/DDBJ databases">
        <title>Luteolibacter sp. GHJ8, whole genome shotgun sequencing project.</title>
        <authorList>
            <person name="Zhao G."/>
            <person name="Shen L."/>
        </authorList>
    </citation>
    <scope>NUCLEOTIDE SEQUENCE</scope>
    <source>
        <strain evidence="3">GHJ8</strain>
    </source>
</reference>
<dbReference type="PANTHER" id="PTHR44196">
    <property type="entry name" value="DEHYDROGENASE/REDUCTASE SDR FAMILY MEMBER 7B"/>
    <property type="match status" value="1"/>
</dbReference>
<evidence type="ECO:0000313" key="4">
    <source>
        <dbReference type="Proteomes" id="UP001165653"/>
    </source>
</evidence>
<dbReference type="PANTHER" id="PTHR44196:SF3">
    <property type="entry name" value="SHORT CHAIN DEHYDROGENASE FAMILY PROTEIN"/>
    <property type="match status" value="1"/>
</dbReference>
<evidence type="ECO:0000256" key="2">
    <source>
        <dbReference type="ARBA" id="ARBA00023002"/>
    </source>
</evidence>
<accession>A0ABT3G9Y0</accession>
<dbReference type="InterPro" id="IPR036291">
    <property type="entry name" value="NAD(P)-bd_dom_sf"/>
</dbReference>
<evidence type="ECO:0000256" key="1">
    <source>
        <dbReference type="ARBA" id="ARBA00006484"/>
    </source>
</evidence>
<keyword evidence="2" id="KW-0560">Oxidoreductase</keyword>
<evidence type="ECO:0000313" key="3">
    <source>
        <dbReference type="EMBL" id="MCW1916653.1"/>
    </source>
</evidence>
<comment type="caution">
    <text evidence="3">The sequence shown here is derived from an EMBL/GenBank/DDBJ whole genome shotgun (WGS) entry which is preliminary data.</text>
</comment>
<comment type="similarity">
    <text evidence="1">Belongs to the short-chain dehydrogenases/reductases (SDR) family.</text>
</comment>
<keyword evidence="4" id="KW-1185">Reference proteome</keyword>
<dbReference type="Gene3D" id="3.40.50.720">
    <property type="entry name" value="NAD(P)-binding Rossmann-like Domain"/>
    <property type="match status" value="1"/>
</dbReference>
<dbReference type="RefSeq" id="WP_264516235.1">
    <property type="nucleotide sequence ID" value="NZ_JAPDDR010000017.1"/>
</dbReference>
<sequence length="232" mass="24902">MSPTAVIIGSSSGIGLELAKVLSARGYRVALAARRLGLLEEHASTDPNVILTKRLDLSQPDAVKIFAAMAGELGRVDLVIISSGTGHLNPDLDWSPEEKTIATNVAGFARIACAAMKHFEMQGRGHLVGISSIAALRGAGEAPAYGASKAFISRYLQSLHFRAKKSGLPIRVMDVRPGFVDTAMMKADKPFWVASPRKAAEQIAAAIAKGKRIVYVSRRWSIIGHLLRHLPE</sequence>
<dbReference type="InterPro" id="IPR020904">
    <property type="entry name" value="Sc_DH/Rdtase_CS"/>
</dbReference>